<dbReference type="EMBL" id="CP003587">
    <property type="protein sequence ID" value="AGY57759.1"/>
    <property type="molecule type" value="Genomic_DNA"/>
</dbReference>
<dbReference type="AlphaFoldDB" id="U5QJG0"/>
<name>U5QJG0_GLOK1</name>
<dbReference type="InterPro" id="IPR052177">
    <property type="entry name" value="Divisome_Glycosyl_Hydrolase"/>
</dbReference>
<gene>
    <name evidence="3" type="ORF">GKIL_1513</name>
</gene>
<dbReference type="Pfam" id="PF02638">
    <property type="entry name" value="GHL10"/>
    <property type="match status" value="1"/>
</dbReference>
<dbReference type="InterPro" id="IPR017853">
    <property type="entry name" value="GH"/>
</dbReference>
<accession>U5QJG0</accession>
<dbReference type="InterPro" id="IPR003790">
    <property type="entry name" value="GHL10"/>
</dbReference>
<evidence type="ECO:0000313" key="3">
    <source>
        <dbReference type="EMBL" id="AGY57759.1"/>
    </source>
</evidence>
<dbReference type="eggNOG" id="COG1649">
    <property type="taxonomic scope" value="Bacteria"/>
</dbReference>
<feature type="domain" description="Glycosyl hydrolase-like 10" evidence="2">
    <location>
        <begin position="4"/>
        <end position="279"/>
    </location>
</feature>
<dbReference type="PANTHER" id="PTHR43405:SF1">
    <property type="entry name" value="GLYCOSYL HYDROLASE DIGH"/>
    <property type="match status" value="1"/>
</dbReference>
<dbReference type="Proteomes" id="UP000017396">
    <property type="component" value="Chromosome"/>
</dbReference>
<reference evidence="3 4" key="1">
    <citation type="journal article" date="2013" name="PLoS ONE">
        <title>Cultivation and Complete Genome Sequencing of Gloeobacter kilaueensis sp. nov., from a Lava Cave in Kilauea Caldera, Hawai'i.</title>
        <authorList>
            <person name="Saw J.H."/>
            <person name="Schatz M."/>
            <person name="Brown M.V."/>
            <person name="Kunkel D.D."/>
            <person name="Foster J.S."/>
            <person name="Shick H."/>
            <person name="Christensen S."/>
            <person name="Hou S."/>
            <person name="Wan X."/>
            <person name="Donachie S.P."/>
        </authorList>
    </citation>
    <scope>NUCLEOTIDE SEQUENCE [LARGE SCALE GENOMIC DNA]</scope>
    <source>
        <strain evidence="4">JS</strain>
    </source>
</reference>
<dbReference type="PANTHER" id="PTHR43405">
    <property type="entry name" value="GLYCOSYL HYDROLASE DIGH"/>
    <property type="match status" value="1"/>
</dbReference>
<sequence>MSALRGVWLTNVGSAVLHSRQAIVEAMQLLADAGFNAVFPVVWNKGFTLYPSRVMGEHFGVEIDPLYAEQGRDPLAEVIEEAGRAGIRTVIPWFEYGFACAARADGGHILAARPEWRACERGGALLVKNGLAWMNAFDPQVQAFLIDLIVEVAENYPVQGVQGCDRLPGLPVEGGYDPLTLRRYAAATGREVPFDPQERRWLQWRADELTAFLERLRMCIKAVRSDLLLSLAPAVYPFSLTHLLQDVKAWSEQELFDLLHPQVYRENFRAYKVEIDKFGRYLSSAALERTAPGIALKANGTELSREDLLRCVALNRDRKLLGEVFFFYEGLRADGGSKAHWLGNGPYAPS</sequence>
<evidence type="ECO:0000259" key="2">
    <source>
        <dbReference type="Pfam" id="PF02638"/>
    </source>
</evidence>
<keyword evidence="4" id="KW-1185">Reference proteome</keyword>
<dbReference type="SUPFAM" id="SSF51445">
    <property type="entry name" value="(Trans)glycosidases"/>
    <property type="match status" value="1"/>
</dbReference>
<evidence type="ECO:0000313" key="4">
    <source>
        <dbReference type="Proteomes" id="UP000017396"/>
    </source>
</evidence>
<dbReference type="RefSeq" id="WP_023172866.1">
    <property type="nucleotide sequence ID" value="NC_022600.1"/>
</dbReference>
<evidence type="ECO:0000256" key="1">
    <source>
        <dbReference type="ARBA" id="ARBA00022729"/>
    </source>
</evidence>
<dbReference type="Gene3D" id="3.20.20.80">
    <property type="entry name" value="Glycosidases"/>
    <property type="match status" value="1"/>
</dbReference>
<dbReference type="KEGG" id="glj:GKIL_1513"/>
<dbReference type="STRING" id="1183438.GKIL_1513"/>
<keyword evidence="1" id="KW-0732">Signal</keyword>
<organism evidence="3 4">
    <name type="scientific">Gloeobacter kilaueensis (strain ATCC BAA-2537 / CCAP 1431/1 / ULC 316 / JS1)</name>
    <dbReference type="NCBI Taxonomy" id="1183438"/>
    <lineage>
        <taxon>Bacteria</taxon>
        <taxon>Bacillati</taxon>
        <taxon>Cyanobacteriota</taxon>
        <taxon>Cyanophyceae</taxon>
        <taxon>Gloeobacterales</taxon>
        <taxon>Gloeobacteraceae</taxon>
        <taxon>Gloeobacter</taxon>
    </lineage>
</organism>
<dbReference type="OrthoDB" id="580981at2"/>
<proteinExistence type="predicted"/>
<dbReference type="HOGENOM" id="CLU_029517_0_0_3"/>
<protein>
    <recommendedName>
        <fullName evidence="2">Glycosyl hydrolase-like 10 domain-containing protein</fullName>
    </recommendedName>
</protein>